<name>A0A4V3BQZ5_SCAGO</name>
<protein>
    <submittedName>
        <fullName evidence="8">Competence protein ComEC</fullName>
    </submittedName>
</protein>
<dbReference type="EMBL" id="SNVX01000001">
    <property type="protein sequence ID" value="TDN64670.1"/>
    <property type="molecule type" value="Genomic_DNA"/>
</dbReference>
<dbReference type="NCBIfam" id="TIGR00361">
    <property type="entry name" value="ComEC_Rec2"/>
    <property type="match status" value="1"/>
</dbReference>
<organism evidence="8 9">
    <name type="scientific">Scandinavium goeteborgense</name>
    <dbReference type="NCBI Taxonomy" id="1851514"/>
    <lineage>
        <taxon>Bacteria</taxon>
        <taxon>Pseudomonadati</taxon>
        <taxon>Pseudomonadota</taxon>
        <taxon>Gammaproteobacteria</taxon>
        <taxon>Enterobacterales</taxon>
        <taxon>Enterobacteriaceae</taxon>
        <taxon>Scandinavium</taxon>
    </lineage>
</organism>
<keyword evidence="3 6" id="KW-0812">Transmembrane</keyword>
<dbReference type="NCBIfam" id="NF008580">
    <property type="entry name" value="PRK11539.1"/>
    <property type="match status" value="1"/>
</dbReference>
<keyword evidence="9" id="KW-1185">Reference proteome</keyword>
<evidence type="ECO:0000313" key="8">
    <source>
        <dbReference type="EMBL" id="TDN64670.1"/>
    </source>
</evidence>
<dbReference type="SUPFAM" id="SSF56281">
    <property type="entry name" value="Metallo-hydrolase/oxidoreductase"/>
    <property type="match status" value="1"/>
</dbReference>
<dbReference type="Gene3D" id="3.60.15.10">
    <property type="entry name" value="Ribonuclease Z/Hydroxyacylglutathione hydrolase-like"/>
    <property type="match status" value="1"/>
</dbReference>
<keyword evidence="2" id="KW-1003">Cell membrane</keyword>
<dbReference type="GO" id="GO:0005886">
    <property type="term" value="C:plasma membrane"/>
    <property type="evidence" value="ECO:0007669"/>
    <property type="project" value="UniProtKB-SubCell"/>
</dbReference>
<feature type="transmembrane region" description="Helical" evidence="6">
    <location>
        <begin position="254"/>
        <end position="273"/>
    </location>
</feature>
<dbReference type="Proteomes" id="UP000295530">
    <property type="component" value="Unassembled WGS sequence"/>
</dbReference>
<dbReference type="PANTHER" id="PTHR30619:SF1">
    <property type="entry name" value="RECOMBINATION PROTEIN 2"/>
    <property type="match status" value="1"/>
</dbReference>
<evidence type="ECO:0000256" key="5">
    <source>
        <dbReference type="ARBA" id="ARBA00023136"/>
    </source>
</evidence>
<feature type="domain" description="Metallo-beta-lactamase" evidence="7">
    <location>
        <begin position="507"/>
        <end position="688"/>
    </location>
</feature>
<feature type="transmembrane region" description="Helical" evidence="6">
    <location>
        <begin position="303"/>
        <end position="320"/>
    </location>
</feature>
<dbReference type="InterPro" id="IPR004797">
    <property type="entry name" value="Competence_ComEC/Rec2"/>
</dbReference>
<keyword evidence="5 6" id="KW-0472">Membrane</keyword>
<feature type="transmembrane region" description="Helical" evidence="6">
    <location>
        <begin position="392"/>
        <end position="414"/>
    </location>
</feature>
<dbReference type="Pfam" id="PF03772">
    <property type="entry name" value="Competence"/>
    <property type="match status" value="1"/>
</dbReference>
<dbReference type="CDD" id="cd07731">
    <property type="entry name" value="ComA-like_MBL-fold"/>
    <property type="match status" value="1"/>
</dbReference>
<dbReference type="InterPro" id="IPR001279">
    <property type="entry name" value="Metallo-B-lactamas"/>
</dbReference>
<evidence type="ECO:0000256" key="3">
    <source>
        <dbReference type="ARBA" id="ARBA00022692"/>
    </source>
</evidence>
<reference evidence="8 9" key="1">
    <citation type="submission" date="2019-03" db="EMBL/GenBank/DDBJ databases">
        <title>Genomic analyses of the natural microbiome of Caenorhabditis elegans.</title>
        <authorList>
            <person name="Samuel B."/>
        </authorList>
    </citation>
    <scope>NUCLEOTIDE SEQUENCE [LARGE SCALE GENOMIC DNA]</scope>
    <source>
        <strain evidence="8 9">BIGb0156</strain>
    </source>
</reference>
<feature type="transmembrane region" description="Helical" evidence="6">
    <location>
        <begin position="23"/>
        <end position="42"/>
    </location>
</feature>
<dbReference type="RefSeq" id="WP_133460124.1">
    <property type="nucleotide sequence ID" value="NZ_SNVX01000001.1"/>
</dbReference>
<dbReference type="InterPro" id="IPR036866">
    <property type="entry name" value="RibonucZ/Hydroxyglut_hydro"/>
</dbReference>
<evidence type="ECO:0000256" key="1">
    <source>
        <dbReference type="ARBA" id="ARBA00004651"/>
    </source>
</evidence>
<sequence>MRLPTIAISAIIGIFPLLWLPELPSVAVTGTITLMAIALVIIARRFRTVGLTALFFCWGVFSAQKIIFPANTLSGKLMQAEVAITATDGETSYYGKLLRINGQRQLPAPGIALYGQALPEKGCAGQIWQMTIKARAVHGLLNEGMFDSQRHALSLHRPLTGRFAQAHIVDGQCSLRSRFVSSLAKALEPYAWQQVMLALAVGERADVPAEIKRLLQQTGTSHLMAISGLHISLVAMLGWAIIRGIQRVLPCRWIDWRMPLCVSFIVALIYAWLSGLQPPALRTIIAAGVWLLLRLSGRRWTPWEVWGCCIAAILVLDPLALLAQSLWLSAFAVATLIFWYQWMPPLRLQCNVIVKALISLVHLQLGLMLLLLPLQVNVFHGMAWTSLPANLVAVPLVTLGEIPLLLAGIVLHFTGPAIMENYIWLLADRLLEGLFWFLRVLPQGWQDIDYRWQGIVVMPWLAIILWRLNGWTRWPASILTCGTLLTFPLWRQPPLQVWSVTMLDVGQGLSIVIARNGKALLYDTGLAWPGGDSAQQLIIPWLRWHHLQPEGIVLSHEHLDHRGGLETLLKTWPALWVRSPLHREGHLPCFRGESWRWEGLTFRAVWPLPGTEEKGNNRSCVVRVDDGRHSVLLTGDIEISAEMSMLSHYWQHLASTLVQVPHHGSSTSSSLALLQRIDGQAALGSMARYNAWHFPSPKVKTRYSQQHYRWFETPHQGQITVNFSAEGWQIHSLRDQIYPRWYHQWFGDAGDNG</sequence>
<keyword evidence="4 6" id="KW-1133">Transmembrane helix</keyword>
<evidence type="ECO:0000259" key="7">
    <source>
        <dbReference type="SMART" id="SM00849"/>
    </source>
</evidence>
<dbReference type="NCBIfam" id="TIGR00360">
    <property type="entry name" value="ComEC_N-term"/>
    <property type="match status" value="1"/>
</dbReference>
<feature type="transmembrane region" description="Helical" evidence="6">
    <location>
        <begin position="352"/>
        <end position="372"/>
    </location>
</feature>
<dbReference type="GO" id="GO:0030420">
    <property type="term" value="P:establishment of competence for transformation"/>
    <property type="evidence" value="ECO:0007669"/>
    <property type="project" value="InterPro"/>
</dbReference>
<dbReference type="InterPro" id="IPR052159">
    <property type="entry name" value="Competence_DNA_uptake"/>
</dbReference>
<dbReference type="Pfam" id="PF00753">
    <property type="entry name" value="Lactamase_B"/>
    <property type="match status" value="1"/>
</dbReference>
<dbReference type="SMART" id="SM00849">
    <property type="entry name" value="Lactamase_B"/>
    <property type="match status" value="1"/>
</dbReference>
<evidence type="ECO:0000313" key="9">
    <source>
        <dbReference type="Proteomes" id="UP000295530"/>
    </source>
</evidence>
<dbReference type="PANTHER" id="PTHR30619">
    <property type="entry name" value="DNA INTERNALIZATION/COMPETENCE PROTEIN COMEC/REC2"/>
    <property type="match status" value="1"/>
</dbReference>
<feature type="transmembrane region" description="Helical" evidence="6">
    <location>
        <begin position="326"/>
        <end position="343"/>
    </location>
</feature>
<dbReference type="OrthoDB" id="9761531at2"/>
<dbReference type="AlphaFoldDB" id="A0A4V3BQZ5"/>
<dbReference type="InterPro" id="IPR004477">
    <property type="entry name" value="ComEC_N"/>
</dbReference>
<accession>A0A4V3BQZ5</accession>
<dbReference type="InterPro" id="IPR035681">
    <property type="entry name" value="ComA-like_MBL"/>
</dbReference>
<feature type="transmembrane region" description="Helical" evidence="6">
    <location>
        <begin position="223"/>
        <end position="242"/>
    </location>
</feature>
<evidence type="ECO:0000256" key="6">
    <source>
        <dbReference type="SAM" id="Phobius"/>
    </source>
</evidence>
<proteinExistence type="predicted"/>
<evidence type="ECO:0000256" key="4">
    <source>
        <dbReference type="ARBA" id="ARBA00022989"/>
    </source>
</evidence>
<evidence type="ECO:0000256" key="2">
    <source>
        <dbReference type="ARBA" id="ARBA00022475"/>
    </source>
</evidence>
<gene>
    <name evidence="8" type="ORF">EC847_101602</name>
</gene>
<feature type="transmembrane region" description="Helical" evidence="6">
    <location>
        <begin position="49"/>
        <end position="68"/>
    </location>
</feature>
<comment type="subcellular location">
    <subcellularLocation>
        <location evidence="1">Cell membrane</location>
        <topology evidence="1">Multi-pass membrane protein</topology>
    </subcellularLocation>
</comment>
<comment type="caution">
    <text evidence="8">The sequence shown here is derived from an EMBL/GenBank/DDBJ whole genome shotgun (WGS) entry which is preliminary data.</text>
</comment>